<feature type="transmembrane region" description="Helical" evidence="1">
    <location>
        <begin position="61"/>
        <end position="78"/>
    </location>
</feature>
<gene>
    <name evidence="2" type="ORF">I6N95_09200</name>
</gene>
<dbReference type="AlphaFoldDB" id="A0A940P532"/>
<sequence length="202" mass="21526">MTDTKSKAYRLTIRGILIAIIIVQSMVPFLGYIPLLATSLTIIHITVIVAAITLGTKDGMFIGLIWGVMTMIRAWTAPTTPLDTLIFTNPIVSVLPRVLVGLVSGLVFTVLYKRTKQFYLPTIVAAALGTLTNTVLVLGLMGLLYTGPVAEAYGTTSSGLFSVLLVVVGTNGIPEIIAAVIITPLIVRALFAATKLTPETRI</sequence>
<dbReference type="GO" id="GO:0022857">
    <property type="term" value="F:transmembrane transporter activity"/>
    <property type="evidence" value="ECO:0007669"/>
    <property type="project" value="InterPro"/>
</dbReference>
<dbReference type="EMBL" id="JAEEGA010000005">
    <property type="protein sequence ID" value="MBP1041180.1"/>
    <property type="molecule type" value="Genomic_DNA"/>
</dbReference>
<reference evidence="2" key="1">
    <citation type="submission" date="2020-12" db="EMBL/GenBank/DDBJ databases">
        <title>Vagococcus allomyrinae sp. nov. and Enterococcus lavae sp. nov., isolated from the larvae of Allomyrina dichotoma.</title>
        <authorList>
            <person name="Lee S.D."/>
        </authorList>
    </citation>
    <scope>NUCLEOTIDE SEQUENCE</scope>
    <source>
        <strain evidence="2">BWB3-3</strain>
    </source>
</reference>
<feature type="transmembrane region" description="Helical" evidence="1">
    <location>
        <begin position="36"/>
        <end position="54"/>
    </location>
</feature>
<keyword evidence="1" id="KW-0472">Membrane</keyword>
<feature type="transmembrane region" description="Helical" evidence="1">
    <location>
        <begin position="90"/>
        <end position="111"/>
    </location>
</feature>
<evidence type="ECO:0000313" key="3">
    <source>
        <dbReference type="Proteomes" id="UP000674938"/>
    </source>
</evidence>
<name>A0A940P532_9ENTE</name>
<protein>
    <submittedName>
        <fullName evidence="2">ECF transporter S component</fullName>
    </submittedName>
</protein>
<feature type="transmembrane region" description="Helical" evidence="1">
    <location>
        <begin position="12"/>
        <end position="30"/>
    </location>
</feature>
<accession>A0A940P532</accession>
<keyword evidence="1" id="KW-0812">Transmembrane</keyword>
<organism evidence="2 3">
    <name type="scientific">Vagococcus allomyrinae</name>
    <dbReference type="NCBI Taxonomy" id="2794353"/>
    <lineage>
        <taxon>Bacteria</taxon>
        <taxon>Bacillati</taxon>
        <taxon>Bacillota</taxon>
        <taxon>Bacilli</taxon>
        <taxon>Lactobacillales</taxon>
        <taxon>Enterococcaceae</taxon>
        <taxon>Vagococcus</taxon>
    </lineage>
</organism>
<keyword evidence="3" id="KW-1185">Reference proteome</keyword>
<evidence type="ECO:0000313" key="2">
    <source>
        <dbReference type="EMBL" id="MBP1041180.1"/>
    </source>
</evidence>
<dbReference type="Gene3D" id="1.10.1760.20">
    <property type="match status" value="1"/>
</dbReference>
<comment type="caution">
    <text evidence="2">The sequence shown here is derived from an EMBL/GenBank/DDBJ whole genome shotgun (WGS) entry which is preliminary data.</text>
</comment>
<proteinExistence type="predicted"/>
<evidence type="ECO:0000256" key="1">
    <source>
        <dbReference type="SAM" id="Phobius"/>
    </source>
</evidence>
<feature type="transmembrane region" description="Helical" evidence="1">
    <location>
        <begin position="160"/>
        <end position="187"/>
    </location>
</feature>
<feature type="transmembrane region" description="Helical" evidence="1">
    <location>
        <begin position="118"/>
        <end position="140"/>
    </location>
</feature>
<dbReference type="RefSeq" id="WP_209526877.1">
    <property type="nucleotide sequence ID" value="NZ_JAEEGA010000005.1"/>
</dbReference>
<dbReference type="Pfam" id="PF12822">
    <property type="entry name" value="ECF_trnsprt"/>
    <property type="match status" value="1"/>
</dbReference>
<dbReference type="Proteomes" id="UP000674938">
    <property type="component" value="Unassembled WGS sequence"/>
</dbReference>
<keyword evidence="1" id="KW-1133">Transmembrane helix</keyword>
<dbReference type="InterPro" id="IPR024529">
    <property type="entry name" value="ECF_trnsprt_substrate-spec"/>
</dbReference>